<gene>
    <name evidence="2" type="ORF">GCM10010406_45260</name>
</gene>
<dbReference type="PROSITE" id="PS50943">
    <property type="entry name" value="HTH_CROC1"/>
    <property type="match status" value="1"/>
</dbReference>
<proteinExistence type="predicted"/>
<dbReference type="InterPro" id="IPR001387">
    <property type="entry name" value="Cro/C1-type_HTH"/>
</dbReference>
<keyword evidence="3" id="KW-1185">Reference proteome</keyword>
<feature type="domain" description="HTH cro/C1-type" evidence="1">
    <location>
        <begin position="31"/>
        <end position="84"/>
    </location>
</feature>
<dbReference type="Gene3D" id="1.10.260.40">
    <property type="entry name" value="lambda repressor-like DNA-binding domains"/>
    <property type="match status" value="1"/>
</dbReference>
<dbReference type="Proteomes" id="UP001501358">
    <property type="component" value="Unassembled WGS sequence"/>
</dbReference>
<evidence type="ECO:0000313" key="2">
    <source>
        <dbReference type="EMBL" id="GAA2503643.1"/>
    </source>
</evidence>
<name>A0ABN3ML49_9ACTN</name>
<dbReference type="SUPFAM" id="SSF47413">
    <property type="entry name" value="lambda repressor-like DNA-binding domains"/>
    <property type="match status" value="1"/>
</dbReference>
<dbReference type="InterPro" id="IPR010982">
    <property type="entry name" value="Lambda_DNA-bd_dom_sf"/>
</dbReference>
<dbReference type="Pfam" id="PF19054">
    <property type="entry name" value="DUF5753"/>
    <property type="match status" value="1"/>
</dbReference>
<dbReference type="Pfam" id="PF13560">
    <property type="entry name" value="HTH_31"/>
    <property type="match status" value="1"/>
</dbReference>
<comment type="caution">
    <text evidence="2">The sequence shown here is derived from an EMBL/GenBank/DDBJ whole genome shotgun (WGS) entry which is preliminary data.</text>
</comment>
<dbReference type="EMBL" id="BAAATA010000034">
    <property type="protein sequence ID" value="GAA2503643.1"/>
    <property type="molecule type" value="Genomic_DNA"/>
</dbReference>
<dbReference type="RefSeq" id="WP_344385099.1">
    <property type="nucleotide sequence ID" value="NZ_BAAATA010000034.1"/>
</dbReference>
<organism evidence="2 3">
    <name type="scientific">Streptomyces thermolineatus</name>
    <dbReference type="NCBI Taxonomy" id="44033"/>
    <lineage>
        <taxon>Bacteria</taxon>
        <taxon>Bacillati</taxon>
        <taxon>Actinomycetota</taxon>
        <taxon>Actinomycetes</taxon>
        <taxon>Kitasatosporales</taxon>
        <taxon>Streptomycetaceae</taxon>
        <taxon>Streptomyces</taxon>
    </lineage>
</organism>
<dbReference type="InterPro" id="IPR043917">
    <property type="entry name" value="DUF5753"/>
</dbReference>
<evidence type="ECO:0000259" key="1">
    <source>
        <dbReference type="PROSITE" id="PS50943"/>
    </source>
</evidence>
<accession>A0ABN3ML49</accession>
<sequence>MRKAGETDGRGVQDGEDGSASEVLRYFGRQLALFRTKAGLTQTELGRMTGYSESSVAAFEHARRIPQPDFVDRVDDLLRAEGILRAGKEFLELARYPPHFRNFARLEADAVSLYSYENQTFPGLLQTEEYARALFRVRVPPLGDEAIERFVAARIERREVLTREPLVLLNFVIEESVLRRPLGGTAVLKGQLERLVECAELRNVKIQVMPTRREEHAGMAGPLVLVETGEHRSLAYVEGQGQSTLISKPESVSVLSRRYGILRSQALTPWESVALVKRLVGEL</sequence>
<reference evidence="2 3" key="1">
    <citation type="journal article" date="2019" name="Int. J. Syst. Evol. Microbiol.">
        <title>The Global Catalogue of Microorganisms (GCM) 10K type strain sequencing project: providing services to taxonomists for standard genome sequencing and annotation.</title>
        <authorList>
            <consortium name="The Broad Institute Genomics Platform"/>
            <consortium name="The Broad Institute Genome Sequencing Center for Infectious Disease"/>
            <person name="Wu L."/>
            <person name="Ma J."/>
        </authorList>
    </citation>
    <scope>NUCLEOTIDE SEQUENCE [LARGE SCALE GENOMIC DNA]</scope>
    <source>
        <strain evidence="2 3">JCM 6307</strain>
    </source>
</reference>
<dbReference type="CDD" id="cd00093">
    <property type="entry name" value="HTH_XRE"/>
    <property type="match status" value="1"/>
</dbReference>
<evidence type="ECO:0000313" key="3">
    <source>
        <dbReference type="Proteomes" id="UP001501358"/>
    </source>
</evidence>
<dbReference type="SMART" id="SM00530">
    <property type="entry name" value="HTH_XRE"/>
    <property type="match status" value="1"/>
</dbReference>
<protein>
    <submittedName>
        <fullName evidence="2">Helix-turn-helix transcriptional regulator</fullName>
    </submittedName>
</protein>